<name>A0A382A596_9ZZZZ</name>
<evidence type="ECO:0000313" key="1">
    <source>
        <dbReference type="EMBL" id="SVA96539.1"/>
    </source>
</evidence>
<dbReference type="EMBL" id="UINC01023915">
    <property type="protein sequence ID" value="SVA96539.1"/>
    <property type="molecule type" value="Genomic_DNA"/>
</dbReference>
<protein>
    <submittedName>
        <fullName evidence="1">Uncharacterized protein</fullName>
    </submittedName>
</protein>
<sequence>MPNFHTYTAHQVNNQSRLLLLLILDQYIAGIWIL</sequence>
<organism evidence="1">
    <name type="scientific">marine metagenome</name>
    <dbReference type="NCBI Taxonomy" id="408172"/>
    <lineage>
        <taxon>unclassified sequences</taxon>
        <taxon>metagenomes</taxon>
        <taxon>ecological metagenomes</taxon>
    </lineage>
</organism>
<reference evidence="1" key="1">
    <citation type="submission" date="2018-05" db="EMBL/GenBank/DDBJ databases">
        <authorList>
            <person name="Lanie J.A."/>
            <person name="Ng W.-L."/>
            <person name="Kazmierczak K.M."/>
            <person name="Andrzejewski T.M."/>
            <person name="Davidsen T.M."/>
            <person name="Wayne K.J."/>
            <person name="Tettelin H."/>
            <person name="Glass J.I."/>
            <person name="Rusch D."/>
            <person name="Podicherti R."/>
            <person name="Tsui H.-C.T."/>
            <person name="Winkler M.E."/>
        </authorList>
    </citation>
    <scope>NUCLEOTIDE SEQUENCE</scope>
</reference>
<dbReference type="AlphaFoldDB" id="A0A382A596"/>
<gene>
    <name evidence="1" type="ORF">METZ01_LOCUS149393</name>
</gene>
<accession>A0A382A596</accession>
<proteinExistence type="predicted"/>